<sequence length="175" mass="20725">MELILWELEGQNEREKEERRGKGKTKEEWKEKRRELNETREKGENGKKMKGKWDKVEGETGRKANIKNQLFIPASKFKDDLTEINPYLENNNLDFFNLTDNKSVSNRNVYILLSKQCLCYSNGQALIKQTNQITCKTCDELFIFLFEEYIANNTCEAMELEQTRDWNQLLLLESI</sequence>
<accession>A0A2N1MBD9</accession>
<feature type="region of interest" description="Disordered" evidence="1">
    <location>
        <begin position="1"/>
        <end position="54"/>
    </location>
</feature>
<gene>
    <name evidence="2" type="ORF">RhiirC2_795538</name>
</gene>
<dbReference type="EMBL" id="LLXL01003296">
    <property type="protein sequence ID" value="PKK58950.1"/>
    <property type="molecule type" value="Genomic_DNA"/>
</dbReference>
<reference evidence="2 3" key="2">
    <citation type="submission" date="2017-10" db="EMBL/GenBank/DDBJ databases">
        <title>Extensive intraspecific genome diversity in a model arbuscular mycorrhizal fungus.</title>
        <authorList>
            <person name="Chen E.C.H."/>
            <person name="Morin E."/>
            <person name="Baudet D."/>
            <person name="Noel J."/>
            <person name="Ndikumana S."/>
            <person name="Charron P."/>
            <person name="St-Onge C."/>
            <person name="Giorgi J."/>
            <person name="Grigoriev I.V."/>
            <person name="Roux C."/>
            <person name="Martin F.M."/>
            <person name="Corradi N."/>
        </authorList>
    </citation>
    <scope>NUCLEOTIDE SEQUENCE [LARGE SCALE GENOMIC DNA]</scope>
    <source>
        <strain evidence="2 3">C2</strain>
    </source>
</reference>
<reference evidence="2 3" key="1">
    <citation type="submission" date="2016-04" db="EMBL/GenBank/DDBJ databases">
        <title>Genome analyses suggest a sexual origin of heterokaryosis in a supposedly ancient asexual fungus.</title>
        <authorList>
            <person name="Ropars J."/>
            <person name="Sedzielewska K."/>
            <person name="Noel J."/>
            <person name="Charron P."/>
            <person name="Farinelli L."/>
            <person name="Marton T."/>
            <person name="Kruger M."/>
            <person name="Pelin A."/>
            <person name="Brachmann A."/>
            <person name="Corradi N."/>
        </authorList>
    </citation>
    <scope>NUCLEOTIDE SEQUENCE [LARGE SCALE GENOMIC DNA]</scope>
    <source>
        <strain evidence="2 3">C2</strain>
    </source>
</reference>
<protein>
    <submittedName>
        <fullName evidence="2">Uncharacterized protein</fullName>
    </submittedName>
</protein>
<evidence type="ECO:0000313" key="2">
    <source>
        <dbReference type="EMBL" id="PKK58950.1"/>
    </source>
</evidence>
<proteinExistence type="predicted"/>
<organism evidence="2 3">
    <name type="scientific">Rhizophagus irregularis</name>
    <dbReference type="NCBI Taxonomy" id="588596"/>
    <lineage>
        <taxon>Eukaryota</taxon>
        <taxon>Fungi</taxon>
        <taxon>Fungi incertae sedis</taxon>
        <taxon>Mucoromycota</taxon>
        <taxon>Glomeromycotina</taxon>
        <taxon>Glomeromycetes</taxon>
        <taxon>Glomerales</taxon>
        <taxon>Glomeraceae</taxon>
        <taxon>Rhizophagus</taxon>
    </lineage>
</organism>
<evidence type="ECO:0000313" key="3">
    <source>
        <dbReference type="Proteomes" id="UP000233469"/>
    </source>
</evidence>
<name>A0A2N1MBD9_9GLOM</name>
<feature type="compositionally biased region" description="Basic and acidic residues" evidence="1">
    <location>
        <begin position="11"/>
        <end position="54"/>
    </location>
</feature>
<evidence type="ECO:0000256" key="1">
    <source>
        <dbReference type="SAM" id="MobiDB-lite"/>
    </source>
</evidence>
<dbReference type="Proteomes" id="UP000233469">
    <property type="component" value="Unassembled WGS sequence"/>
</dbReference>
<comment type="caution">
    <text evidence="2">The sequence shown here is derived from an EMBL/GenBank/DDBJ whole genome shotgun (WGS) entry which is preliminary data.</text>
</comment>
<dbReference type="AlphaFoldDB" id="A0A2N1MBD9"/>